<name>A0A016AJ51_BACFG</name>
<reference evidence="1 2" key="1">
    <citation type="submission" date="2014-02" db="EMBL/GenBank/DDBJ databases">
        <authorList>
            <person name="Sears C."/>
            <person name="Carroll K."/>
            <person name="Sack B.R."/>
            <person name="Qadri F."/>
            <person name="Myers L.L."/>
            <person name="Chung G.-T."/>
            <person name="Escheverria P."/>
            <person name="Fraser C.M."/>
            <person name="Sadzewicz L."/>
            <person name="Shefchek K.A."/>
            <person name="Tallon L."/>
            <person name="Das S.P."/>
            <person name="Daugherty S."/>
            <person name="Mongodin E.F."/>
        </authorList>
    </citation>
    <scope>NUCLEOTIDE SEQUENCE [LARGE SCALE GENOMIC DNA]</scope>
    <source>
        <strain evidence="1 2">3976T8</strain>
    </source>
</reference>
<evidence type="ECO:0000313" key="2">
    <source>
        <dbReference type="Proteomes" id="UP000020938"/>
    </source>
</evidence>
<dbReference type="AlphaFoldDB" id="A0A016AJ51"/>
<evidence type="ECO:0000313" key="1">
    <source>
        <dbReference type="EMBL" id="EXZ71475.1"/>
    </source>
</evidence>
<proteinExistence type="predicted"/>
<accession>A0A016AJ51</accession>
<dbReference type="EMBL" id="JGDS01000067">
    <property type="protein sequence ID" value="EXZ71475.1"/>
    <property type="molecule type" value="Genomic_DNA"/>
</dbReference>
<dbReference type="Proteomes" id="UP000020938">
    <property type="component" value="Unassembled WGS sequence"/>
</dbReference>
<organism evidence="1 2">
    <name type="scientific">Bacteroides fragilis str. 3976T8</name>
    <dbReference type="NCBI Taxonomy" id="1339314"/>
    <lineage>
        <taxon>Bacteria</taxon>
        <taxon>Pseudomonadati</taxon>
        <taxon>Bacteroidota</taxon>
        <taxon>Bacteroidia</taxon>
        <taxon>Bacteroidales</taxon>
        <taxon>Bacteroidaceae</taxon>
        <taxon>Bacteroides</taxon>
    </lineage>
</organism>
<dbReference type="PATRIC" id="fig|1339314.3.peg.4390"/>
<dbReference type="InterPro" id="IPR032787">
    <property type="entry name" value="Prok-E2_D"/>
</dbReference>
<sequence length="239" mass="27306">MLETNELTRKLRTLLHPRAALIAYSGEKDNSYASDNSYFVEIRDIDDNGMMGEGRPVTVDFMNELVRGYSESRSTTPYGRIPSNMLWCDPRKGSEKYIWYNPPQKRMMFFRESLQMENARYNLPGIIYVAGGSSLSVYAYKDKKPAEKTELYAAPFFNVTGASVCLGSAKMDMPKDLTYGNLLEYWEKKFWLTEFSHLGGGGNPTRSNLVLVTKAAKDRPFDLDELKPLNNMKLKDILK</sequence>
<comment type="caution">
    <text evidence="1">The sequence shown here is derived from an EMBL/GenBank/DDBJ whole genome shotgun (WGS) entry which is preliminary data.</text>
</comment>
<gene>
    <name evidence="1" type="ORF">M123_4253</name>
</gene>
<protein>
    <submittedName>
        <fullName evidence="1">Prokaryotic E2 D family protein</fullName>
    </submittedName>
</protein>
<dbReference type="Pfam" id="PF14460">
    <property type="entry name" value="Prok-E2_D"/>
    <property type="match status" value="1"/>
</dbReference>
<dbReference type="RefSeq" id="WP_032599032.1">
    <property type="nucleotide sequence ID" value="NZ_JGDS01000067.1"/>
</dbReference>